<accession>Q8FQU1</accession>
<feature type="region of interest" description="Disordered" evidence="1">
    <location>
        <begin position="297"/>
        <end position="358"/>
    </location>
</feature>
<dbReference type="AlphaFoldDB" id="Q8FQU1"/>
<keyword evidence="3" id="KW-1185">Reference proteome</keyword>
<reference evidence="2 3" key="1">
    <citation type="journal article" date="2003" name="Genome Res.">
        <title>Comparative complete genome sequence analysis of the amino acid replacements responsible for the thermostability of Corynebacterium efficiens.</title>
        <authorList>
            <person name="Nishio Y."/>
            <person name="Nakamura Y."/>
            <person name="Kawarabayasi Y."/>
            <person name="Usuda Y."/>
            <person name="Kimura E."/>
            <person name="Sugimoto S."/>
            <person name="Matsui K."/>
            <person name="Yamagishi A."/>
            <person name="Kikuchi H."/>
            <person name="Ikeo K."/>
            <person name="Gojobori T."/>
        </authorList>
    </citation>
    <scope>NUCLEOTIDE SEQUENCE [LARGE SCALE GENOMIC DNA]</scope>
    <source>
        <strain evidence="3">DSM 44549 / YS-314 / AJ 12310 / JCM 11189 / NBRC 100395</strain>
    </source>
</reference>
<dbReference type="eggNOG" id="ENOG5031MIS">
    <property type="taxonomic scope" value="Bacteria"/>
</dbReference>
<dbReference type="PRINTS" id="PR01217">
    <property type="entry name" value="PRICHEXTENSN"/>
</dbReference>
<dbReference type="KEGG" id="cef:CE1027"/>
<name>Q8FQU1_COREF</name>
<evidence type="ECO:0000256" key="1">
    <source>
        <dbReference type="SAM" id="MobiDB-lite"/>
    </source>
</evidence>
<dbReference type="HOGENOM" id="CLU_049295_0_0_11"/>
<evidence type="ECO:0000313" key="2">
    <source>
        <dbReference type="EMBL" id="BAC17837.1"/>
    </source>
</evidence>
<protein>
    <submittedName>
        <fullName evidence="2">Uncharacterized protein</fullName>
    </submittedName>
</protein>
<organism evidence="2 3">
    <name type="scientific">Corynebacterium efficiens (strain DSM 44549 / YS-314 / AJ 12310 / JCM 11189 / NBRC 100395)</name>
    <dbReference type="NCBI Taxonomy" id="196164"/>
    <lineage>
        <taxon>Bacteria</taxon>
        <taxon>Bacillati</taxon>
        <taxon>Actinomycetota</taxon>
        <taxon>Actinomycetes</taxon>
        <taxon>Mycobacteriales</taxon>
        <taxon>Corynebacteriaceae</taxon>
        <taxon>Corynebacterium</taxon>
    </lineage>
</organism>
<dbReference type="EMBL" id="BA000035">
    <property type="protein sequence ID" value="BAC17837.1"/>
    <property type="molecule type" value="Genomic_DNA"/>
</dbReference>
<proteinExistence type="predicted"/>
<dbReference type="Proteomes" id="UP000001409">
    <property type="component" value="Chromosome"/>
</dbReference>
<sequence>MFKNELMAGLTSFAVGTTAVVMVSPTAHAVQLHSEERSGREICVATLSERETQISRDYFQKLLDEHAKLQEKLRAAFPQFQAEYIAMDERIAAGEVVRGVDLPQRSSDALRSEGVFFVDLELFFFQGTAEYREYQRLAEEGFAITVEIAPGWTKGELPLYPFSENAVLPVGADWTRTEVSSKAVSLHVALTNLYSQSALSSTVQREAVRPYIQPHSYAITTIEEQFLETFHYDTLKDAAEDCLASVDTSAFPPVEAAPTTTYTPTVTVTAPAQTTTLTPEPSTITAAPSTVVVEPAPVTTTASPSTVTEIPDPVTTTPAPQTITETPEPITTTATPVTVTTTPDPVTVTQTPSPVTKI</sequence>
<evidence type="ECO:0000313" key="3">
    <source>
        <dbReference type="Proteomes" id="UP000001409"/>
    </source>
</evidence>
<dbReference type="STRING" id="196164.gene:10741433"/>